<feature type="compositionally biased region" description="Acidic residues" evidence="1">
    <location>
        <begin position="97"/>
        <end position="107"/>
    </location>
</feature>
<evidence type="ECO:0000256" key="1">
    <source>
        <dbReference type="SAM" id="MobiDB-lite"/>
    </source>
</evidence>
<name>A0AA39LPU2_9BILA</name>
<accession>A0AA39LPU2</accession>
<evidence type="ECO:0000313" key="3">
    <source>
        <dbReference type="EMBL" id="KAK0405616.1"/>
    </source>
</evidence>
<keyword evidence="4" id="KW-1185">Reference proteome</keyword>
<protein>
    <recommendedName>
        <fullName evidence="5">ShKT domain-containing protein</fullName>
    </recommendedName>
</protein>
<feature type="signal peptide" evidence="2">
    <location>
        <begin position="1"/>
        <end position="28"/>
    </location>
</feature>
<feature type="chain" id="PRO_5041235719" description="ShKT domain-containing protein" evidence="2">
    <location>
        <begin position="29"/>
        <end position="107"/>
    </location>
</feature>
<keyword evidence="2" id="KW-0732">Signal</keyword>
<reference evidence="3" key="1">
    <citation type="submission" date="2023-06" db="EMBL/GenBank/DDBJ databases">
        <title>Genomic analysis of the entomopathogenic nematode Steinernema hermaphroditum.</title>
        <authorList>
            <person name="Schwarz E.M."/>
            <person name="Heppert J.K."/>
            <person name="Baniya A."/>
            <person name="Schwartz H.T."/>
            <person name="Tan C.-H."/>
            <person name="Antoshechkin I."/>
            <person name="Sternberg P.W."/>
            <person name="Goodrich-Blair H."/>
            <person name="Dillman A.R."/>
        </authorList>
    </citation>
    <scope>NUCLEOTIDE SEQUENCE</scope>
    <source>
        <strain evidence="3">PS9179</strain>
        <tissue evidence="3">Whole animal</tissue>
    </source>
</reference>
<dbReference type="AlphaFoldDB" id="A0AA39LPU2"/>
<organism evidence="3 4">
    <name type="scientific">Steinernema hermaphroditum</name>
    <dbReference type="NCBI Taxonomy" id="289476"/>
    <lineage>
        <taxon>Eukaryota</taxon>
        <taxon>Metazoa</taxon>
        <taxon>Ecdysozoa</taxon>
        <taxon>Nematoda</taxon>
        <taxon>Chromadorea</taxon>
        <taxon>Rhabditida</taxon>
        <taxon>Tylenchina</taxon>
        <taxon>Panagrolaimomorpha</taxon>
        <taxon>Strongyloidoidea</taxon>
        <taxon>Steinernematidae</taxon>
        <taxon>Steinernema</taxon>
    </lineage>
</organism>
<evidence type="ECO:0000313" key="4">
    <source>
        <dbReference type="Proteomes" id="UP001175271"/>
    </source>
</evidence>
<dbReference type="Proteomes" id="UP001175271">
    <property type="component" value="Unassembled WGS sequence"/>
</dbReference>
<gene>
    <name evidence="3" type="ORF">QR680_018088</name>
</gene>
<comment type="caution">
    <text evidence="3">The sequence shown here is derived from an EMBL/GenBank/DDBJ whole genome shotgun (WGS) entry which is preliminary data.</text>
</comment>
<feature type="region of interest" description="Disordered" evidence="1">
    <location>
        <begin position="86"/>
        <end position="107"/>
    </location>
</feature>
<evidence type="ECO:0000256" key="2">
    <source>
        <dbReference type="SAM" id="SignalP"/>
    </source>
</evidence>
<dbReference type="EMBL" id="JAUCMV010000004">
    <property type="protein sequence ID" value="KAK0405616.1"/>
    <property type="molecule type" value="Genomic_DNA"/>
</dbReference>
<proteinExistence type="predicted"/>
<evidence type="ECO:0008006" key="5">
    <source>
        <dbReference type="Google" id="ProtNLM"/>
    </source>
</evidence>
<sequence length="107" mass="12015">MASFNTILSLSLALLATVLLLSSQLTQAREDIPCSNVWSEAKCRELSHNGNDFLCLSKLERGKHLRAACKKTCHMCEPSEVDLEFPNHPYKPSEQSPFDEDSVTFEN</sequence>